<evidence type="ECO:0000313" key="3">
    <source>
        <dbReference type="EMBL" id="CAB4187073.1"/>
    </source>
</evidence>
<dbReference type="EMBL" id="LR797099">
    <property type="protein sequence ID" value="CAB4187073.1"/>
    <property type="molecule type" value="Genomic_DNA"/>
</dbReference>
<accession>A0A6J5QR82</accession>
<gene>
    <name evidence="3" type="ORF">UFOVP1146_419</name>
    <name evidence="4" type="ORF">UFOVP1638_146</name>
    <name evidence="1" type="ORF">UFOVP812_332</name>
    <name evidence="2" type="ORF">UFOVP818_233</name>
</gene>
<proteinExistence type="predicted"/>
<evidence type="ECO:0000313" key="4">
    <source>
        <dbReference type="EMBL" id="CAB4221087.1"/>
    </source>
</evidence>
<organism evidence="3">
    <name type="scientific">uncultured Caudovirales phage</name>
    <dbReference type="NCBI Taxonomy" id="2100421"/>
    <lineage>
        <taxon>Viruses</taxon>
        <taxon>Duplodnaviria</taxon>
        <taxon>Heunggongvirae</taxon>
        <taxon>Uroviricota</taxon>
        <taxon>Caudoviricetes</taxon>
        <taxon>Peduoviridae</taxon>
        <taxon>Maltschvirus</taxon>
        <taxon>Maltschvirus maltsch</taxon>
    </lineage>
</organism>
<dbReference type="EMBL" id="LR796776">
    <property type="protein sequence ID" value="CAB4165697.1"/>
    <property type="molecule type" value="Genomic_DNA"/>
</dbReference>
<protein>
    <submittedName>
        <fullName evidence="3">Uncharacterized protein</fullName>
    </submittedName>
</protein>
<sequence>MLLTEIYSREPAGYQDTAQDNSQIQLGDTRKTRFTLRQIHKLRMMNDIRSVEYKEKLKLVRQQYAPPAAAPGM</sequence>
<reference evidence="3" key="1">
    <citation type="submission" date="2020-05" db="EMBL/GenBank/DDBJ databases">
        <authorList>
            <person name="Chiriac C."/>
            <person name="Salcher M."/>
            <person name="Ghai R."/>
            <person name="Kavagutti S V."/>
        </authorList>
    </citation>
    <scope>NUCLEOTIDE SEQUENCE</scope>
</reference>
<dbReference type="EMBL" id="LR796758">
    <property type="protein sequence ID" value="CAB4164063.1"/>
    <property type="molecule type" value="Genomic_DNA"/>
</dbReference>
<dbReference type="EMBL" id="LR797502">
    <property type="protein sequence ID" value="CAB4221087.1"/>
    <property type="molecule type" value="Genomic_DNA"/>
</dbReference>
<evidence type="ECO:0000313" key="2">
    <source>
        <dbReference type="EMBL" id="CAB4165697.1"/>
    </source>
</evidence>
<name>A0A6J5QR82_9CAUD</name>
<evidence type="ECO:0000313" key="1">
    <source>
        <dbReference type="EMBL" id="CAB4164063.1"/>
    </source>
</evidence>